<dbReference type="OMA" id="THHWDTE"/>
<evidence type="ECO:0000313" key="4">
    <source>
        <dbReference type="Proteomes" id="UP000030747"/>
    </source>
</evidence>
<accession>U6KXN0</accession>
<dbReference type="InterPro" id="IPR029058">
    <property type="entry name" value="AB_hydrolase_fold"/>
</dbReference>
<feature type="region of interest" description="Disordered" evidence="2">
    <location>
        <begin position="159"/>
        <end position="187"/>
    </location>
</feature>
<dbReference type="VEuPathDB" id="ToxoDB:ETH_00010605"/>
<feature type="region of interest" description="Disordered" evidence="2">
    <location>
        <begin position="639"/>
        <end position="674"/>
    </location>
</feature>
<reference evidence="3" key="2">
    <citation type="submission" date="2013-10" db="EMBL/GenBank/DDBJ databases">
        <authorList>
            <person name="Aslett M."/>
        </authorList>
    </citation>
    <scope>NUCLEOTIDE SEQUENCE [LARGE SCALE GENOMIC DNA]</scope>
    <source>
        <strain evidence="3">Houghton</strain>
    </source>
</reference>
<feature type="region of interest" description="Disordered" evidence="2">
    <location>
        <begin position="879"/>
        <end position="915"/>
    </location>
</feature>
<dbReference type="Proteomes" id="UP000030747">
    <property type="component" value="Unassembled WGS sequence"/>
</dbReference>
<feature type="compositionally biased region" description="Low complexity" evidence="2">
    <location>
        <begin position="574"/>
        <end position="586"/>
    </location>
</feature>
<dbReference type="GeneID" id="25251315"/>
<evidence type="ECO:0000256" key="1">
    <source>
        <dbReference type="SAM" id="Coils"/>
    </source>
</evidence>
<evidence type="ECO:0000256" key="2">
    <source>
        <dbReference type="SAM" id="MobiDB-lite"/>
    </source>
</evidence>
<dbReference type="EMBL" id="HG675655">
    <property type="protein sequence ID" value="CDJ41698.1"/>
    <property type="molecule type" value="Genomic_DNA"/>
</dbReference>
<keyword evidence="4" id="KW-1185">Reference proteome</keyword>
<sequence length="949" mass="100804">MGSALSTGKHPLIDSSLVFPAPPSSYSCSSDGLLLLRSRFAITSGSPAAVPAFLVVPSPQSHLKLAAALRTARLAAAAAEAAVAAAAAAGGLPPQQQQRRRSNIEGICASPAAVARTELSDGETERQQQLFQQLEQRRKELQQHMLVLQQLQREQRQQRVLRRRQTRRALTSQAEEPASTTAEAEGGEAEAAASVVAAAALTISSAADTPASQRESFLLSTSSEAGEASAAAASDAVLTAGKSGSYWDTEATGGGVGSDYCILYFHGNACDANMVRGWLQVVADELGIPILVFEYPGYGLLSGIASSSSGIDRCAKVALEFLVEQLQFPPEKIILCGRSIGTGPAAFLASRLAKCNLQLGGLVLISPFASMAALAADMADLPESLARLVVTHHWDTEAALKQCQGLPLCIIHGQEDEIIPVSHSRRLLSSALHSAALRVSHLPPHANHSIGLEPAAMREEVLQPLQLFLRKVRCAARLRRQQQLHHKKHLEAQARRAAAANAAATAVAAAAADSLVGHLQPQVSRLLRERTSCVGRWQFQQQHEGQLKHDQRQQQCVKAASVSCDAVRYSAKASGAQSSTDRSSSSTKRCFSVKGRLTSPLTMQSAAFSLRHRPQHLEHMQQQQPLRRRSLKLVRSRLLEVDSSSTDDDTVEENIPQKEHGDEDIPESSLPASHKAEVAATLEAVDSDASETEADGAAVAADNSAARLPQSFYGDSDAEASSAPVATVTAPNADFLRSRSTDTGTAATTPAARERISAARAFLASEAKIHRRLLLACRRMQQQQRLPIASANTFFTGKATAPAAAAGAPAVAAVAFSQQTRRLGTVGEAPGAAAAAAARGIKALHIPAASPCGKGDINGRTPAAAAFAAKQFLSRQRTCHSAVSEGERSKLGERSSLKQQQHQHKQQQEEQQQQASRLLCSRRTIGSSARRAVSLTGGHMFCSQNAEQQ</sequence>
<feature type="region of interest" description="Disordered" evidence="2">
    <location>
        <begin position="571"/>
        <end position="591"/>
    </location>
</feature>
<feature type="compositionally biased region" description="Low complexity" evidence="2">
    <location>
        <begin position="168"/>
        <end position="187"/>
    </location>
</feature>
<protein>
    <submittedName>
        <fullName evidence="3">Uncharacterized protein</fullName>
    </submittedName>
</protein>
<dbReference type="Gene3D" id="3.40.50.1820">
    <property type="entry name" value="alpha/beta hydrolase"/>
    <property type="match status" value="1"/>
</dbReference>
<dbReference type="PANTHER" id="PTHR12277">
    <property type="entry name" value="ALPHA/BETA HYDROLASE DOMAIN-CONTAINING PROTEIN"/>
    <property type="match status" value="1"/>
</dbReference>
<dbReference type="PANTHER" id="PTHR12277:SF81">
    <property type="entry name" value="PROTEIN ABHD13"/>
    <property type="match status" value="1"/>
</dbReference>
<dbReference type="AlphaFoldDB" id="U6KXN0"/>
<organism evidence="3 4">
    <name type="scientific">Eimeria tenella</name>
    <name type="common">Coccidian parasite</name>
    <dbReference type="NCBI Taxonomy" id="5802"/>
    <lineage>
        <taxon>Eukaryota</taxon>
        <taxon>Sar</taxon>
        <taxon>Alveolata</taxon>
        <taxon>Apicomplexa</taxon>
        <taxon>Conoidasida</taxon>
        <taxon>Coccidia</taxon>
        <taxon>Eucoccidiorida</taxon>
        <taxon>Eimeriorina</taxon>
        <taxon>Eimeriidae</taxon>
        <taxon>Eimeria</taxon>
    </lineage>
</organism>
<dbReference type="RefSeq" id="XP_013232448.1">
    <property type="nucleotide sequence ID" value="XM_013376994.1"/>
</dbReference>
<dbReference type="VEuPathDB" id="ToxoDB:ETH2_1119000"/>
<keyword evidence="1" id="KW-0175">Coiled coil</keyword>
<feature type="coiled-coil region" evidence="1">
    <location>
        <begin position="124"/>
        <end position="154"/>
    </location>
</feature>
<name>U6KXN0_EIMTE</name>
<feature type="compositionally biased region" description="Basic and acidic residues" evidence="2">
    <location>
        <begin position="885"/>
        <end position="896"/>
    </location>
</feature>
<dbReference type="OrthoDB" id="347433at2759"/>
<evidence type="ECO:0000313" key="3">
    <source>
        <dbReference type="EMBL" id="CDJ41698.1"/>
    </source>
</evidence>
<dbReference type="SUPFAM" id="SSF53474">
    <property type="entry name" value="alpha/beta-Hydrolases"/>
    <property type="match status" value="1"/>
</dbReference>
<reference evidence="3" key="1">
    <citation type="submission" date="2013-10" db="EMBL/GenBank/DDBJ databases">
        <title>Genomic analysis of the causative agents of coccidiosis in chickens.</title>
        <authorList>
            <person name="Reid A.J."/>
            <person name="Blake D."/>
            <person name="Billington K."/>
            <person name="Browne H."/>
            <person name="Dunn M."/>
            <person name="Hung S."/>
            <person name="Kawahara F."/>
            <person name="Miranda-Saavedra D."/>
            <person name="Mourier T."/>
            <person name="Nagra H."/>
            <person name="Otto T.D."/>
            <person name="Rawlings N."/>
            <person name="Sanchez A."/>
            <person name="Sanders M."/>
            <person name="Subramaniam C."/>
            <person name="Tay Y."/>
            <person name="Dear P."/>
            <person name="Doerig C."/>
            <person name="Gruber A."/>
            <person name="Parkinson J."/>
            <person name="Shirley M."/>
            <person name="Wan K.L."/>
            <person name="Berriman M."/>
            <person name="Tomley F."/>
            <person name="Pain A."/>
        </authorList>
    </citation>
    <scope>NUCLEOTIDE SEQUENCE [LARGE SCALE GENOMIC DNA]</scope>
    <source>
        <strain evidence="3">Houghton</strain>
    </source>
</reference>
<proteinExistence type="predicted"/>
<gene>
    <name evidence="3" type="ORF">ETH_00010605</name>
</gene>